<dbReference type="OrthoDB" id="9779797at2"/>
<name>A0A291R0D7_9BACT</name>
<organism evidence="1 2">
    <name type="scientific">Chitinophaga caeni</name>
    <dbReference type="NCBI Taxonomy" id="2029983"/>
    <lineage>
        <taxon>Bacteria</taxon>
        <taxon>Pseudomonadati</taxon>
        <taxon>Bacteroidota</taxon>
        <taxon>Chitinophagia</taxon>
        <taxon>Chitinophagales</taxon>
        <taxon>Chitinophagaceae</taxon>
        <taxon>Chitinophaga</taxon>
    </lineage>
</organism>
<evidence type="ECO:0008006" key="3">
    <source>
        <dbReference type="Google" id="ProtNLM"/>
    </source>
</evidence>
<proteinExistence type="predicted"/>
<evidence type="ECO:0000313" key="1">
    <source>
        <dbReference type="EMBL" id="ATL49739.1"/>
    </source>
</evidence>
<dbReference type="RefSeq" id="WP_098196106.1">
    <property type="nucleotide sequence ID" value="NZ_CP023777.1"/>
</dbReference>
<protein>
    <recommendedName>
        <fullName evidence="3">DUF2891 domain-containing protein</fullName>
    </recommendedName>
</protein>
<dbReference type="InterPro" id="IPR021365">
    <property type="entry name" value="DUF2891"/>
</dbReference>
<keyword evidence="2" id="KW-1185">Reference proteome</keyword>
<dbReference type="Proteomes" id="UP000220133">
    <property type="component" value="Chromosome"/>
</dbReference>
<dbReference type="EMBL" id="CP023777">
    <property type="protein sequence ID" value="ATL49739.1"/>
    <property type="molecule type" value="Genomic_DNA"/>
</dbReference>
<dbReference type="AlphaFoldDB" id="A0A291R0D7"/>
<accession>A0A291R0D7</accession>
<reference evidence="1 2" key="1">
    <citation type="submission" date="2017-10" db="EMBL/GenBank/DDBJ databases">
        <title>Paenichitinophaga pekingensis gen. nov., sp. nov., isolated from activated sludge.</title>
        <authorList>
            <person name="Jin D."/>
            <person name="Kong X."/>
            <person name="Deng Y."/>
            <person name="Bai Z."/>
        </authorList>
    </citation>
    <scope>NUCLEOTIDE SEQUENCE [LARGE SCALE GENOMIC DNA]</scope>
    <source>
        <strain evidence="1 2">13</strain>
    </source>
</reference>
<evidence type="ECO:0000313" key="2">
    <source>
        <dbReference type="Proteomes" id="UP000220133"/>
    </source>
</evidence>
<dbReference type="Pfam" id="PF11199">
    <property type="entry name" value="DUF2891"/>
    <property type="match status" value="1"/>
</dbReference>
<sequence>MAQLSTPLYTQTKGKIELSVAGAEHLASLPLRCMQQEYPYKTGIVFPDSDYTVAPINYHPAFYGCFDWHSSVHGHWTLVRLLKEFKNLPSEAVIKKKLTQNLSAANILQEIKVFKNKENRGFERIYGWSWLLQLYAELYTWQDPLGQQLAANVEPLAKYIAQSYISFLSNLAYAIRVGEHTNLAFGLSLAWDYASTVKDEALQAAIKSAATRFYANDKNAPVQWEPGGYDFLSPSLEEADLMWRILPAAEYQKWLHEFLPGLYQHPDELFKITIVNDRTDGKLVHLEGLNLSRAWCLFNISKHAGANEAAIKKLALEHLDAALPNVVSGHYSGDHWLGTFAVYAIMRGL</sequence>
<gene>
    <name evidence="1" type="ORF">COR50_05415</name>
</gene>
<dbReference type="KEGG" id="cbae:COR50_05415"/>